<organism evidence="2 3">
    <name type="scientific">Lysobacter korlensis</name>
    <dbReference type="NCBI Taxonomy" id="553636"/>
    <lineage>
        <taxon>Bacteria</taxon>
        <taxon>Pseudomonadati</taxon>
        <taxon>Pseudomonadota</taxon>
        <taxon>Gammaproteobacteria</taxon>
        <taxon>Lysobacterales</taxon>
        <taxon>Lysobacteraceae</taxon>
        <taxon>Lysobacter</taxon>
    </lineage>
</organism>
<dbReference type="Gene3D" id="3.40.1580.10">
    <property type="entry name" value="SMI1/KNR4-like"/>
    <property type="match status" value="1"/>
</dbReference>
<dbReference type="EMBL" id="JBHLTG010000001">
    <property type="protein sequence ID" value="MFC0677968.1"/>
    <property type="molecule type" value="Genomic_DNA"/>
</dbReference>
<dbReference type="Pfam" id="PF09346">
    <property type="entry name" value="SMI1_KNR4"/>
    <property type="match status" value="1"/>
</dbReference>
<gene>
    <name evidence="2" type="ORF">ACFFGH_08955</name>
</gene>
<dbReference type="SUPFAM" id="SSF160631">
    <property type="entry name" value="SMI1/KNR4-like"/>
    <property type="match status" value="1"/>
</dbReference>
<dbReference type="Proteomes" id="UP001589896">
    <property type="component" value="Unassembled WGS sequence"/>
</dbReference>
<evidence type="ECO:0000313" key="3">
    <source>
        <dbReference type="Proteomes" id="UP001589896"/>
    </source>
</evidence>
<evidence type="ECO:0000259" key="1">
    <source>
        <dbReference type="Pfam" id="PF09346"/>
    </source>
</evidence>
<keyword evidence="3" id="KW-1185">Reference proteome</keyword>
<sequence>MMTLSQKLAALMYRPYIDTDRHDPAVFANLPQIVGYPIPEEYMDFLRDFPSTGMFDVEGDVIVKGVEQLPGNHDGRYAVSMLFAACSDERYDLMEIARRPLYGGDTPRYVLQIGDNEFGNAFCLDLRRESFGKVYYWDHESGADETGLYLVADDFTSFVRGLDSK</sequence>
<accession>A0ABV6RPY7</accession>
<feature type="domain" description="Knr4/Smi1-like" evidence="1">
    <location>
        <begin position="30"/>
        <end position="160"/>
    </location>
</feature>
<dbReference type="InterPro" id="IPR018958">
    <property type="entry name" value="Knr4/Smi1-like_dom"/>
</dbReference>
<dbReference type="InterPro" id="IPR037883">
    <property type="entry name" value="Knr4/Smi1-like_sf"/>
</dbReference>
<proteinExistence type="predicted"/>
<protein>
    <submittedName>
        <fullName evidence="2">SMI1/KNR4 family protein</fullName>
    </submittedName>
</protein>
<comment type="caution">
    <text evidence="2">The sequence shown here is derived from an EMBL/GenBank/DDBJ whole genome shotgun (WGS) entry which is preliminary data.</text>
</comment>
<name>A0ABV6RPY7_9GAMM</name>
<evidence type="ECO:0000313" key="2">
    <source>
        <dbReference type="EMBL" id="MFC0677968.1"/>
    </source>
</evidence>
<reference evidence="2 3" key="1">
    <citation type="submission" date="2024-09" db="EMBL/GenBank/DDBJ databases">
        <authorList>
            <person name="Sun Q."/>
            <person name="Mori K."/>
        </authorList>
    </citation>
    <scope>NUCLEOTIDE SEQUENCE [LARGE SCALE GENOMIC DNA]</scope>
    <source>
        <strain evidence="2 3">KCTC 23076</strain>
    </source>
</reference>
<dbReference type="RefSeq" id="WP_386667162.1">
    <property type="nucleotide sequence ID" value="NZ_JBHLTG010000001.1"/>
</dbReference>